<evidence type="ECO:0000313" key="2">
    <source>
        <dbReference type="Proteomes" id="UP001598138"/>
    </source>
</evidence>
<dbReference type="Proteomes" id="UP001598138">
    <property type="component" value="Unassembled WGS sequence"/>
</dbReference>
<reference evidence="1 2" key="1">
    <citation type="submission" date="2024-03" db="EMBL/GenBank/DDBJ databases">
        <title>Aquirufa genome sequencing.</title>
        <authorList>
            <person name="Pitt A."/>
            <person name="Hahn M.W."/>
        </authorList>
    </citation>
    <scope>NUCLEOTIDE SEQUENCE [LARGE SCALE GENOMIC DNA]</scope>
    <source>
        <strain evidence="1 2">OSTEICH-129V</strain>
    </source>
</reference>
<dbReference type="EC" id="2.7.7.-" evidence="1"/>
<sequence>MKLVVLIPARGGSKGVPGKNIKVLNGKPLIQHTIDAAREICSDVDIHVSSDEVQIINVVSNLGLKVPYIRPAELATDVASSFEVIQHEIAYLESINSNPDVLILLQPTSPFRKGKHILEALALFDRSCDLVVSVKESKSSPYFNLMEEDKNGFLIKSKPNNFTRRQDCPPVFELNGAIYIYNLESLKKGGANGIKKIRKYVMDEMSSHDIDTMYDWQIAELIGINIKAC</sequence>
<dbReference type="InterPro" id="IPR003329">
    <property type="entry name" value="Cytidylyl_trans"/>
</dbReference>
<dbReference type="InterPro" id="IPR029044">
    <property type="entry name" value="Nucleotide-diphossugar_trans"/>
</dbReference>
<keyword evidence="1" id="KW-0548">Nucleotidyltransferase</keyword>
<keyword evidence="2" id="KW-1185">Reference proteome</keyword>
<dbReference type="InterPro" id="IPR050793">
    <property type="entry name" value="CMP-NeuNAc_synthase"/>
</dbReference>
<proteinExistence type="predicted"/>
<dbReference type="PANTHER" id="PTHR21485:SF6">
    <property type="entry name" value="N-ACYLNEURAMINATE CYTIDYLYLTRANSFERASE-RELATED"/>
    <property type="match status" value="1"/>
</dbReference>
<dbReference type="Gene3D" id="3.90.550.10">
    <property type="entry name" value="Spore Coat Polysaccharide Biosynthesis Protein SpsA, Chain A"/>
    <property type="match status" value="1"/>
</dbReference>
<keyword evidence="1" id="KW-0808">Transferase</keyword>
<dbReference type="RefSeq" id="WP_377983212.1">
    <property type="nucleotide sequence ID" value="NZ_JBBKXZ010000002.1"/>
</dbReference>
<protein>
    <submittedName>
        <fullName evidence="1">Acylneuraminate cytidylyltransferase family protein</fullName>
        <ecNumber evidence="1">2.7.7.-</ecNumber>
    </submittedName>
</protein>
<dbReference type="PANTHER" id="PTHR21485">
    <property type="entry name" value="HAD SUPERFAMILY MEMBERS CMAS AND KDSC"/>
    <property type="match status" value="1"/>
</dbReference>
<evidence type="ECO:0000313" key="1">
    <source>
        <dbReference type="EMBL" id="MFD3394330.1"/>
    </source>
</evidence>
<dbReference type="Pfam" id="PF02348">
    <property type="entry name" value="CTP_transf_3"/>
    <property type="match status" value="1"/>
</dbReference>
<name>A0ABW6DHD1_9BACT</name>
<gene>
    <name evidence="1" type="ORF">U0R10_06835</name>
</gene>
<organism evidence="1 2">
    <name type="scientific">Aquirufa avitistagni</name>
    <dbReference type="NCBI Taxonomy" id="3104728"/>
    <lineage>
        <taxon>Bacteria</taxon>
        <taxon>Pseudomonadati</taxon>
        <taxon>Bacteroidota</taxon>
        <taxon>Cytophagia</taxon>
        <taxon>Cytophagales</taxon>
        <taxon>Flectobacillaceae</taxon>
        <taxon>Aquirufa</taxon>
    </lineage>
</organism>
<dbReference type="SUPFAM" id="SSF53448">
    <property type="entry name" value="Nucleotide-diphospho-sugar transferases"/>
    <property type="match status" value="1"/>
</dbReference>
<accession>A0ABW6DHD1</accession>
<dbReference type="GO" id="GO:0016779">
    <property type="term" value="F:nucleotidyltransferase activity"/>
    <property type="evidence" value="ECO:0007669"/>
    <property type="project" value="UniProtKB-KW"/>
</dbReference>
<comment type="caution">
    <text evidence="1">The sequence shown here is derived from an EMBL/GenBank/DDBJ whole genome shotgun (WGS) entry which is preliminary data.</text>
</comment>
<dbReference type="CDD" id="cd02513">
    <property type="entry name" value="CMP-NeuAc_Synthase"/>
    <property type="match status" value="1"/>
</dbReference>
<dbReference type="EMBL" id="JBBKXZ010000002">
    <property type="protein sequence ID" value="MFD3394330.1"/>
    <property type="molecule type" value="Genomic_DNA"/>
</dbReference>